<dbReference type="CDD" id="cd00096">
    <property type="entry name" value="Ig"/>
    <property type="match status" value="2"/>
</dbReference>
<dbReference type="InterPro" id="IPR036179">
    <property type="entry name" value="Ig-like_dom_sf"/>
</dbReference>
<feature type="region of interest" description="Disordered" evidence="1">
    <location>
        <begin position="142"/>
        <end position="175"/>
    </location>
</feature>
<dbReference type="GO" id="GO:0032589">
    <property type="term" value="C:neuron projection membrane"/>
    <property type="evidence" value="ECO:0007669"/>
    <property type="project" value="TreeGrafter"/>
</dbReference>
<accession>A0A6I8W3H7</accession>
<dbReference type="Pfam" id="PF00047">
    <property type="entry name" value="ig"/>
    <property type="match status" value="1"/>
</dbReference>
<feature type="domain" description="Ig-like" evidence="2">
    <location>
        <begin position="404"/>
        <end position="537"/>
    </location>
</feature>
<dbReference type="FunFam" id="2.60.40.10:FF:001606">
    <property type="entry name" value="uncharacterized protein LOC108091111"/>
    <property type="match status" value="1"/>
</dbReference>
<dbReference type="Proteomes" id="UP000001819">
    <property type="component" value="Chromosome X"/>
</dbReference>
<dbReference type="SMART" id="SM00409">
    <property type="entry name" value="IG"/>
    <property type="match status" value="2"/>
</dbReference>
<keyword evidence="3" id="KW-1185">Reference proteome</keyword>
<evidence type="ECO:0000313" key="3">
    <source>
        <dbReference type="Proteomes" id="UP000001819"/>
    </source>
</evidence>
<feature type="region of interest" description="Disordered" evidence="1">
    <location>
        <begin position="1"/>
        <end position="47"/>
    </location>
</feature>
<reference evidence="4 5" key="1">
    <citation type="submission" date="2025-04" db="UniProtKB">
        <authorList>
            <consortium name="RefSeq"/>
        </authorList>
    </citation>
    <scope>IDENTIFICATION</scope>
    <source>
        <strain evidence="4 5">MV-25-SWS-2005</strain>
        <tissue evidence="4 5">Whole body</tissue>
    </source>
</reference>
<dbReference type="InterPro" id="IPR037448">
    <property type="entry name" value="Zig-8"/>
</dbReference>
<dbReference type="InterPro" id="IPR003599">
    <property type="entry name" value="Ig_sub"/>
</dbReference>
<dbReference type="SUPFAM" id="SSF48726">
    <property type="entry name" value="Immunoglobulin"/>
    <property type="match status" value="2"/>
</dbReference>
<dbReference type="AlphaFoldDB" id="A0A6I8W3H7"/>
<dbReference type="RefSeq" id="XP_001355052.4">
    <property type="nucleotide sequence ID" value="XM_001355016.4"/>
</dbReference>
<dbReference type="InterPro" id="IPR013151">
    <property type="entry name" value="Immunoglobulin_dom"/>
</dbReference>
<dbReference type="InterPro" id="IPR013783">
    <property type="entry name" value="Ig-like_fold"/>
</dbReference>
<dbReference type="GO" id="GO:0050808">
    <property type="term" value="P:synapse organization"/>
    <property type="evidence" value="ECO:0007669"/>
    <property type="project" value="TreeGrafter"/>
</dbReference>
<dbReference type="ExpressionAtlas" id="A0A6I8W3H7">
    <property type="expression patterns" value="baseline"/>
</dbReference>
<evidence type="ECO:0000256" key="1">
    <source>
        <dbReference type="SAM" id="MobiDB-lite"/>
    </source>
</evidence>
<dbReference type="InterPro" id="IPR007110">
    <property type="entry name" value="Ig-like_dom"/>
</dbReference>
<evidence type="ECO:0000313" key="6">
    <source>
        <dbReference type="RefSeq" id="XP_033237897.1"/>
    </source>
</evidence>
<feature type="region of interest" description="Disordered" evidence="1">
    <location>
        <begin position="244"/>
        <end position="285"/>
    </location>
</feature>
<dbReference type="RefSeq" id="XP_033237897.1">
    <property type="nucleotide sequence ID" value="XM_033382006.1"/>
</dbReference>
<evidence type="ECO:0000313" key="4">
    <source>
        <dbReference type="RefSeq" id="XP_001355052.4"/>
    </source>
</evidence>
<feature type="compositionally biased region" description="Low complexity" evidence="1">
    <location>
        <begin position="146"/>
        <end position="166"/>
    </location>
</feature>
<evidence type="ECO:0000259" key="2">
    <source>
        <dbReference type="PROSITE" id="PS50835"/>
    </source>
</evidence>
<feature type="region of interest" description="Disordered" evidence="1">
    <location>
        <begin position="70"/>
        <end position="116"/>
    </location>
</feature>
<dbReference type="Gene3D" id="2.60.40.10">
    <property type="entry name" value="Immunoglobulins"/>
    <property type="match status" value="2"/>
</dbReference>
<organism evidence="3 5">
    <name type="scientific">Drosophila pseudoobscura pseudoobscura</name>
    <name type="common">Fruit fly</name>
    <dbReference type="NCBI Taxonomy" id="46245"/>
    <lineage>
        <taxon>Eukaryota</taxon>
        <taxon>Metazoa</taxon>
        <taxon>Ecdysozoa</taxon>
        <taxon>Arthropoda</taxon>
        <taxon>Hexapoda</taxon>
        <taxon>Insecta</taxon>
        <taxon>Pterygota</taxon>
        <taxon>Neoptera</taxon>
        <taxon>Endopterygota</taxon>
        <taxon>Diptera</taxon>
        <taxon>Brachycera</taxon>
        <taxon>Muscomorpha</taxon>
        <taxon>Ephydroidea</taxon>
        <taxon>Drosophilidae</taxon>
        <taxon>Drosophila</taxon>
        <taxon>Sophophora</taxon>
    </lineage>
</organism>
<dbReference type="PANTHER" id="PTHR23279">
    <property type="entry name" value="DEFECTIVE PROBOSCIS EXTENSION RESPONSE DPR -RELATED"/>
    <property type="match status" value="1"/>
</dbReference>
<dbReference type="PROSITE" id="PS50835">
    <property type="entry name" value="IG_LIKE"/>
    <property type="match status" value="2"/>
</dbReference>
<feature type="domain" description="Ig-like" evidence="2">
    <location>
        <begin position="293"/>
        <end position="400"/>
    </location>
</feature>
<dbReference type="PANTHER" id="PTHR23279:SF3">
    <property type="entry name" value="DEFECTIVE PROBOSCIS EXTENSION RESPONSE 18"/>
    <property type="match status" value="1"/>
</dbReference>
<feature type="compositionally biased region" description="Polar residues" evidence="1">
    <location>
        <begin position="246"/>
        <end position="258"/>
    </location>
</feature>
<sequence>MRRPRVLYRASSSASNAAQTQTQTQIRTRTRTRTRTQSSHPHTRLQTTTGLSLIRLLAVVSVIGSQFHSALGTGTGTGTGTASVEPAASTTASAQNSSSSGGGGGSSGSRRAENNNLFFDDHNTTKAISSAAVGPSAATSTTLYVSQTGPQSQSQGQGQGQAQMPSKTTDTPHPAAHFAVPTGLKQAAYAVKTPDSSNEISHSAPIKNLITSLERPGTTDVLPPTTVAVAVAVAEAEAALAVATTKSARSTVKQPIDSTRSRNHWTVGGSAGHETERPRTFRSKHHHEHHWGPFFEEPISSVAAGESLISAVHLFTEAVLNCRVGMLKDKTVMWVRRTTEKVSLLTVGNVTYSGDPRIRVKFQYPNNWRLLINPTQREDAGIYMCQVSTHPPRVFTTNLTVLEPPLRIIDEHERDVGDRYYKSGSTVDLQCQISRNFFQKERYNILKSSDHPATPKLLSNETANELNLIGDTNQTQLKLTSQELEKYFTKFITWAKDEEPLQPLTNKRSSVSEKWLTSRISIEDAKISDSGNYSCSLGRLFTVIVQVQVLTGELPAAVQHNLAPRSEGFWCLLLMPIAFHFVLRRRHLDISMTSA</sequence>
<name>A0A6I8W3H7_DROPS</name>
<feature type="compositionally biased region" description="Low complexity" evidence="1">
    <location>
        <begin position="9"/>
        <end position="27"/>
    </location>
</feature>
<dbReference type="KEGG" id="dpo:4814662"/>
<protein>
    <submittedName>
        <fullName evidence="4 5">Uncharacterized protein dpr18</fullName>
    </submittedName>
</protein>
<evidence type="ECO:0000313" key="5">
    <source>
        <dbReference type="RefSeq" id="XP_033237896.1"/>
    </source>
</evidence>
<dbReference type="RefSeq" id="XP_033237896.1">
    <property type="nucleotide sequence ID" value="XM_033382005.1"/>
</dbReference>
<proteinExistence type="predicted"/>
<gene>
    <name evidence="4 5 6" type="primary">dpr18</name>
</gene>